<protein>
    <submittedName>
        <fullName evidence="8">Na/Pi symporter</fullName>
    </submittedName>
</protein>
<feature type="transmembrane region" description="Helical" evidence="7">
    <location>
        <begin position="141"/>
        <end position="159"/>
    </location>
</feature>
<dbReference type="PANTHER" id="PTHR10010">
    <property type="entry name" value="SOLUTE CARRIER FAMILY 34 SODIUM PHOSPHATE , MEMBER 2-RELATED"/>
    <property type="match status" value="1"/>
</dbReference>
<evidence type="ECO:0000313" key="8">
    <source>
        <dbReference type="EMBL" id="UWN56357.1"/>
    </source>
</evidence>
<evidence type="ECO:0000256" key="5">
    <source>
        <dbReference type="ARBA" id="ARBA00023136"/>
    </source>
</evidence>
<accession>A0ABY5UZ30</accession>
<dbReference type="GeneID" id="82891408"/>
<evidence type="ECO:0000256" key="3">
    <source>
        <dbReference type="ARBA" id="ARBA00022692"/>
    </source>
</evidence>
<dbReference type="RefSeq" id="WP_019246153.1">
    <property type="nucleotide sequence ID" value="NZ_CAPH01000013.1"/>
</dbReference>
<name>A0ABY5UZ30_9BACT</name>
<organism evidence="8 9">
    <name type="scientific">Alistipes ihumii AP11</name>
    <dbReference type="NCBI Taxonomy" id="1211813"/>
    <lineage>
        <taxon>Bacteria</taxon>
        <taxon>Pseudomonadati</taxon>
        <taxon>Bacteroidota</taxon>
        <taxon>Bacteroidia</taxon>
        <taxon>Bacteroidales</taxon>
        <taxon>Rikenellaceae</taxon>
        <taxon>Alistipes</taxon>
    </lineage>
</organism>
<evidence type="ECO:0000256" key="1">
    <source>
        <dbReference type="ARBA" id="ARBA00004651"/>
    </source>
</evidence>
<evidence type="ECO:0000256" key="4">
    <source>
        <dbReference type="ARBA" id="ARBA00022989"/>
    </source>
</evidence>
<proteinExistence type="predicted"/>
<gene>
    <name evidence="8" type="ORF">NQ491_06700</name>
</gene>
<dbReference type="Pfam" id="PF02690">
    <property type="entry name" value="Na_Pi_cotrans"/>
    <property type="match status" value="2"/>
</dbReference>
<feature type="transmembrane region" description="Helical" evidence="7">
    <location>
        <begin position="254"/>
        <end position="276"/>
    </location>
</feature>
<keyword evidence="4 7" id="KW-1133">Transmembrane helix</keyword>
<evidence type="ECO:0000256" key="6">
    <source>
        <dbReference type="SAM" id="MobiDB-lite"/>
    </source>
</evidence>
<comment type="subcellular location">
    <subcellularLocation>
        <location evidence="1">Cell membrane</location>
        <topology evidence="1">Multi-pass membrane protein</topology>
    </subcellularLocation>
</comment>
<dbReference type="InterPro" id="IPR003841">
    <property type="entry name" value="Na/Pi_transpt"/>
</dbReference>
<feature type="transmembrane region" description="Helical" evidence="7">
    <location>
        <begin position="51"/>
        <end position="74"/>
    </location>
</feature>
<keyword evidence="5 7" id="KW-0472">Membrane</keyword>
<reference evidence="8" key="1">
    <citation type="journal article" date="2022" name="Cell">
        <title>Design, construction, and in vivo augmentation of a complex gut microbiome.</title>
        <authorList>
            <person name="Cheng A.G."/>
            <person name="Ho P.Y."/>
            <person name="Aranda-Diaz A."/>
            <person name="Jain S."/>
            <person name="Yu F.B."/>
            <person name="Meng X."/>
            <person name="Wang M."/>
            <person name="Iakiviak M."/>
            <person name="Nagashima K."/>
            <person name="Zhao A."/>
            <person name="Murugkar P."/>
            <person name="Patil A."/>
            <person name="Atabakhsh K."/>
            <person name="Weakley A."/>
            <person name="Yan J."/>
            <person name="Brumbaugh A.R."/>
            <person name="Higginbottom S."/>
            <person name="Dimas A."/>
            <person name="Shiver A.L."/>
            <person name="Deutschbauer A."/>
            <person name="Neff N."/>
            <person name="Sonnenburg J.L."/>
            <person name="Huang K.C."/>
            <person name="Fischbach M.A."/>
        </authorList>
    </citation>
    <scope>NUCLEOTIDE SEQUENCE</scope>
    <source>
        <strain evidence="8">AP11</strain>
    </source>
</reference>
<keyword evidence="3 7" id="KW-0812">Transmembrane</keyword>
<keyword evidence="9" id="KW-1185">Reference proteome</keyword>
<feature type="transmembrane region" description="Helical" evidence="7">
    <location>
        <begin position="86"/>
        <end position="106"/>
    </location>
</feature>
<feature type="transmembrane region" description="Helical" evidence="7">
    <location>
        <begin position="112"/>
        <end position="129"/>
    </location>
</feature>
<feature type="region of interest" description="Disordered" evidence="6">
    <location>
        <begin position="383"/>
        <end position="406"/>
    </location>
</feature>
<dbReference type="EMBL" id="CP102294">
    <property type="protein sequence ID" value="UWN56357.1"/>
    <property type="molecule type" value="Genomic_DNA"/>
</dbReference>
<dbReference type="PANTHER" id="PTHR10010:SF46">
    <property type="entry name" value="SODIUM-DEPENDENT PHOSPHATE TRANSPORT PROTEIN 2B"/>
    <property type="match status" value="1"/>
</dbReference>
<sequence length="545" mass="57448">MDTAALIVTVLGSVCLFLFGMKWMGSALQRLSGGPLRRALRSMTLSPGRSVLSGTLITAVVQSSSVVTVMIVSFVHARLLGLRQAVAMILGANVGTTVTAWLVVLLGFGFDSTSVAMALLIPAFGMSALGRKRTRDAGRMLCGLALLLLAIGIFGSNVASLTGRPAVTDWLAGLSGRGAGTALLFALAGALLTALVQSSSAMTAFTIVLCGGGLIPFEYALAMVLGENVGTTATANLAAVVTSADARRAALSHFLINLFGVLWALPLLPWLALGIADLIVWAGGVSPLTSAVSQPVGLALFHTLFNAVNAMLLFLLVPRLAGLTRRLIRGKGRARQAGSGAVRVPRIPEGELSAYPLRVLLAKRVRAVYGMFSDVRGYFGETDPQRAGERARDFEEHRRQSAEASREAEGMLSAFGELGKALAGAFGAADACAAACGDVLDVLCSKRSEGIWFAPGQRAAAQERMERIDRALLRAVRRAERLADPIAEPEEEQAVGIPVEPSEAWPAWEEEEAPPRSEAVLEKLLARTERLSETVVRLLAGLDGI</sequence>
<dbReference type="NCBIfam" id="NF037997">
    <property type="entry name" value="Na_Pi_symport"/>
    <property type="match status" value="1"/>
</dbReference>
<keyword evidence="2" id="KW-1003">Cell membrane</keyword>
<dbReference type="Proteomes" id="UP001059295">
    <property type="component" value="Chromosome"/>
</dbReference>
<evidence type="ECO:0000256" key="7">
    <source>
        <dbReference type="SAM" id="Phobius"/>
    </source>
</evidence>
<evidence type="ECO:0000313" key="9">
    <source>
        <dbReference type="Proteomes" id="UP001059295"/>
    </source>
</evidence>
<feature type="transmembrane region" description="Helical" evidence="7">
    <location>
        <begin position="179"/>
        <end position="196"/>
    </location>
</feature>
<evidence type="ECO:0000256" key="2">
    <source>
        <dbReference type="ARBA" id="ARBA00022475"/>
    </source>
</evidence>
<feature type="transmembrane region" description="Helical" evidence="7">
    <location>
        <begin position="296"/>
        <end position="317"/>
    </location>
</feature>